<dbReference type="Gramene" id="Kaladp0442s0005.4.v1.1">
    <property type="protein sequence ID" value="Kaladp0442s0005.4.v1.1"/>
    <property type="gene ID" value="Kaladp0442s0005.v1.1"/>
</dbReference>
<comment type="subcellular location">
    <subcellularLocation>
        <location evidence="1">Membrane</location>
        <topology evidence="1">Single-pass membrane protein</topology>
    </subcellularLocation>
</comment>
<accession>A0A7N1A613</accession>
<dbReference type="PANTHER" id="PTHR31448:SF3">
    <property type="entry name" value="MYOSIN-BINDING PROTEIN 2"/>
    <property type="match status" value="1"/>
</dbReference>
<keyword evidence="4 6" id="KW-0472">Membrane</keyword>
<feature type="transmembrane region" description="Helical" evidence="6">
    <location>
        <begin position="105"/>
        <end position="125"/>
    </location>
</feature>
<dbReference type="InterPro" id="IPR039306">
    <property type="entry name" value="MYOB"/>
</dbReference>
<evidence type="ECO:0000313" key="8">
    <source>
        <dbReference type="EnsemblPlants" id="Kaladp0442s0005.1.v1.1"/>
    </source>
</evidence>
<evidence type="ECO:0000256" key="4">
    <source>
        <dbReference type="ARBA" id="ARBA00023136"/>
    </source>
</evidence>
<name>A0A7N1A613_KALFE</name>
<evidence type="ECO:0000259" key="7">
    <source>
        <dbReference type="PROSITE" id="PS51775"/>
    </source>
</evidence>
<dbReference type="Gramene" id="Kaladp0442s0005.1.v1.1">
    <property type="protein sequence ID" value="Kaladp0442s0005.1.v1.1"/>
    <property type="gene ID" value="Kaladp0442s0005.v1.1"/>
</dbReference>
<keyword evidence="9" id="KW-1185">Reference proteome</keyword>
<evidence type="ECO:0000313" key="9">
    <source>
        <dbReference type="Proteomes" id="UP000594263"/>
    </source>
</evidence>
<sequence>MQAFWGVRGQKYSPPSSAPFILRLAKFSSRSKLCTAIFTQQKSQIFNFCFFCFDCFLGLFSVSVCVWEDCRSDGVDCCCVVVFGENWEMIAENNNKLTRVLLHAFLEWVLIFLLLLNSVFSYLIFRFADYFRLKRPCFWCSTIDPLFHHYETRDLVCEHHASQIGRSSAADASSSIDGKGILDGTGRPDDDDINASHDMINHLSYNFNDEASFVEGCSLALKAQNKSTHLIRDLYSEENVVEFTFSEDESVETRSVKKGCDFSVADCCDGYRKIIDHDRLNWGGEPCAVSEIIPLIDDTSCCFGQYESACGVPSPESKGETDVTLIKHTKVNHSECYSIAYTVEGDLVMDLFRNVASAKSTSTTSDIVDTVQEIQATAKQGKDELVPLAHDEFIGLQCIEKTERRVELDTEDQTHDQHEDIPIQSLLLYRTNEHVHEQMEEMAHQLVLSPSPWTEDLVCEPTEETSTPASVAFPSEHKHEPIVEVVAQASPNLPHPNVEELSELQVTRDPEQALHSSLPLSVKDYSNNPLHFSQNDDYDQVEEVMALNRPLPVEATEPCLTVSLGLIQNEGNKYPDTPSSIDGAHNPYKSWLLLDKRESATEESLDGSIYGDFENDEGVLTVNKLKAALKVERKVLHALYAELEEERNASAVAACQTMAMINRLQEEKALVQMEALQYQRVMEEQSEYDQEALQLLNELMVKKDEEKQELERELEIYRKRLTDYETKERLMMMSNRKEEGFLSGSSVSCGNKDTDEASIDLKRELKCVVNGFEHNGENGDHSTPLDDVVNVEESLSHFEEERISILEQLKVLEERLFTLDDGFPCNHDYSCDENGTGKGFHIDVKGDYHLERRVMVPKAKMLLPLFDATVDGNDYGGLSGNENEHDFTSYPHSSSSISEPENTNLCIEEEVDHVYKRLQALEADRDFLRHCFSSLKKGDKGQELLQEILQHLRILRSAEVHD</sequence>
<dbReference type="GO" id="GO:0080115">
    <property type="term" value="F:myosin XI tail binding"/>
    <property type="evidence" value="ECO:0007669"/>
    <property type="project" value="UniProtKB-ARBA"/>
</dbReference>
<evidence type="ECO:0000256" key="5">
    <source>
        <dbReference type="SAM" id="Coils"/>
    </source>
</evidence>
<feature type="domain" description="GTD-binding" evidence="7">
    <location>
        <begin position="620"/>
        <end position="718"/>
    </location>
</feature>
<keyword evidence="3 6" id="KW-1133">Transmembrane helix</keyword>
<keyword evidence="2 6" id="KW-0812">Transmembrane</keyword>
<evidence type="ECO:0000256" key="3">
    <source>
        <dbReference type="ARBA" id="ARBA00022989"/>
    </source>
</evidence>
<dbReference type="PROSITE" id="PS51775">
    <property type="entry name" value="GTD_BINDING"/>
    <property type="match status" value="1"/>
</dbReference>
<protein>
    <recommendedName>
        <fullName evidence="7">GTD-binding domain-containing protein</fullName>
    </recommendedName>
</protein>
<dbReference type="Pfam" id="PF04576">
    <property type="entry name" value="Zein-binding"/>
    <property type="match status" value="1"/>
</dbReference>
<dbReference type="EnsemblPlants" id="Kaladp0442s0005.1.v1.1">
    <property type="protein sequence ID" value="Kaladp0442s0005.1.v1.1"/>
    <property type="gene ID" value="Kaladp0442s0005.v1.1"/>
</dbReference>
<reference evidence="8" key="1">
    <citation type="submission" date="2021-01" db="UniProtKB">
        <authorList>
            <consortium name="EnsemblPlants"/>
        </authorList>
    </citation>
    <scope>IDENTIFICATION</scope>
</reference>
<dbReference type="EnsemblPlants" id="Kaladp0442s0005.4.v1.1">
    <property type="protein sequence ID" value="Kaladp0442s0005.4.v1.1"/>
    <property type="gene ID" value="Kaladp0442s0005.v1.1"/>
</dbReference>
<dbReference type="AlphaFoldDB" id="A0A7N1A613"/>
<dbReference type="GO" id="GO:0016020">
    <property type="term" value="C:membrane"/>
    <property type="evidence" value="ECO:0007669"/>
    <property type="project" value="UniProtKB-SubCell"/>
</dbReference>
<organism evidence="8 9">
    <name type="scientific">Kalanchoe fedtschenkoi</name>
    <name type="common">Lavender scallops</name>
    <name type="synonym">South American air plant</name>
    <dbReference type="NCBI Taxonomy" id="63787"/>
    <lineage>
        <taxon>Eukaryota</taxon>
        <taxon>Viridiplantae</taxon>
        <taxon>Streptophyta</taxon>
        <taxon>Embryophyta</taxon>
        <taxon>Tracheophyta</taxon>
        <taxon>Spermatophyta</taxon>
        <taxon>Magnoliopsida</taxon>
        <taxon>eudicotyledons</taxon>
        <taxon>Gunneridae</taxon>
        <taxon>Pentapetalae</taxon>
        <taxon>Saxifragales</taxon>
        <taxon>Crassulaceae</taxon>
        <taxon>Kalanchoe</taxon>
    </lineage>
</organism>
<evidence type="ECO:0000256" key="2">
    <source>
        <dbReference type="ARBA" id="ARBA00022692"/>
    </source>
</evidence>
<dbReference type="PANTHER" id="PTHR31448">
    <property type="entry name" value="MYOSIN-BINDING PROTEIN 2"/>
    <property type="match status" value="1"/>
</dbReference>
<dbReference type="Proteomes" id="UP000594263">
    <property type="component" value="Unplaced"/>
</dbReference>
<dbReference type="InterPro" id="IPR007656">
    <property type="entry name" value="GTD-bd"/>
</dbReference>
<evidence type="ECO:0000256" key="6">
    <source>
        <dbReference type="SAM" id="Phobius"/>
    </source>
</evidence>
<keyword evidence="5" id="KW-0175">Coiled coil</keyword>
<feature type="coiled-coil region" evidence="5">
    <location>
        <begin position="626"/>
        <end position="727"/>
    </location>
</feature>
<proteinExistence type="predicted"/>
<evidence type="ECO:0000256" key="1">
    <source>
        <dbReference type="ARBA" id="ARBA00004167"/>
    </source>
</evidence>